<reference evidence="2" key="1">
    <citation type="submission" date="2021-12" db="EMBL/GenBank/DDBJ databases">
        <title>Comparative genomics, transcriptomics and evolutionary studies reveal genomic signatures of adaptation to plant cell wall in hemibiotrophic fungi.</title>
        <authorList>
            <consortium name="DOE Joint Genome Institute"/>
            <person name="Baroncelli R."/>
            <person name="Diaz J.F."/>
            <person name="Benocci T."/>
            <person name="Peng M."/>
            <person name="Battaglia E."/>
            <person name="Haridas S."/>
            <person name="Andreopoulos W."/>
            <person name="Labutti K."/>
            <person name="Pangilinan J."/>
            <person name="Floch G.L."/>
            <person name="Makela M.R."/>
            <person name="Henrissat B."/>
            <person name="Grigoriev I.V."/>
            <person name="Crouch J.A."/>
            <person name="De Vries R.P."/>
            <person name="Sukno S.A."/>
            <person name="Thon M.R."/>
        </authorList>
    </citation>
    <scope>NUCLEOTIDE SEQUENCE</scope>
    <source>
        <strain evidence="2">CBS 112980</strain>
    </source>
</reference>
<feature type="region of interest" description="Disordered" evidence="1">
    <location>
        <begin position="19"/>
        <end position="75"/>
    </location>
</feature>
<evidence type="ECO:0000256" key="1">
    <source>
        <dbReference type="SAM" id="MobiDB-lite"/>
    </source>
</evidence>
<evidence type="ECO:0000313" key="2">
    <source>
        <dbReference type="EMBL" id="KAK1727919.1"/>
    </source>
</evidence>
<accession>A0AAD8XH98</accession>
<proteinExistence type="predicted"/>
<protein>
    <submittedName>
        <fullName evidence="2">Uncharacterized protein</fullName>
    </submittedName>
</protein>
<sequence>MQLMIASARPQDQQLLQVSRRGSTNARHRCHDCPPTNVGEQGAAGYTPTSVQGSFQPDCPSADPGDRGRHRGERSYLTVTVKTQTPEPKNRKSRYGVTLGIQLLFVSNAETLRQTGARYLHLRAVTDLGLQVLQRRRRPFV</sequence>
<comment type="caution">
    <text evidence="2">The sequence shown here is derived from an EMBL/GenBank/DDBJ whole genome shotgun (WGS) entry which is preliminary data.</text>
</comment>
<name>A0AAD8XH98_GLOAC</name>
<dbReference type="EMBL" id="JAHMHS010000021">
    <property type="protein sequence ID" value="KAK1727919.1"/>
    <property type="molecule type" value="Genomic_DNA"/>
</dbReference>
<dbReference type="RefSeq" id="XP_060367974.1">
    <property type="nucleotide sequence ID" value="XM_060501522.1"/>
</dbReference>
<dbReference type="GeneID" id="85385421"/>
<evidence type="ECO:0000313" key="3">
    <source>
        <dbReference type="Proteomes" id="UP001244207"/>
    </source>
</evidence>
<gene>
    <name evidence="2" type="ORF">BDZ83DRAFT_181200</name>
</gene>
<keyword evidence="3" id="KW-1185">Reference proteome</keyword>
<dbReference type="AlphaFoldDB" id="A0AAD8XH98"/>
<dbReference type="Proteomes" id="UP001244207">
    <property type="component" value="Unassembled WGS sequence"/>
</dbReference>
<organism evidence="2 3">
    <name type="scientific">Glomerella acutata</name>
    <name type="common">Colletotrichum acutatum</name>
    <dbReference type="NCBI Taxonomy" id="27357"/>
    <lineage>
        <taxon>Eukaryota</taxon>
        <taxon>Fungi</taxon>
        <taxon>Dikarya</taxon>
        <taxon>Ascomycota</taxon>
        <taxon>Pezizomycotina</taxon>
        <taxon>Sordariomycetes</taxon>
        <taxon>Hypocreomycetidae</taxon>
        <taxon>Glomerellales</taxon>
        <taxon>Glomerellaceae</taxon>
        <taxon>Colletotrichum</taxon>
        <taxon>Colletotrichum acutatum species complex</taxon>
    </lineage>
</organism>